<feature type="non-terminal residue" evidence="1">
    <location>
        <position position="60"/>
    </location>
</feature>
<evidence type="ECO:0000313" key="1">
    <source>
        <dbReference type="EMBL" id="KZT05386.1"/>
    </source>
</evidence>
<evidence type="ECO:0000313" key="2">
    <source>
        <dbReference type="Proteomes" id="UP000076871"/>
    </source>
</evidence>
<dbReference type="RefSeq" id="XP_040763126.1">
    <property type="nucleotide sequence ID" value="XM_040909148.1"/>
</dbReference>
<organism evidence="1 2">
    <name type="scientific">Laetiporus sulphureus 93-53</name>
    <dbReference type="NCBI Taxonomy" id="1314785"/>
    <lineage>
        <taxon>Eukaryota</taxon>
        <taxon>Fungi</taxon>
        <taxon>Dikarya</taxon>
        <taxon>Basidiomycota</taxon>
        <taxon>Agaricomycotina</taxon>
        <taxon>Agaricomycetes</taxon>
        <taxon>Polyporales</taxon>
        <taxon>Laetiporus</taxon>
    </lineage>
</organism>
<sequence length="60" mass="6325">MDGSFPKVDIVTLYAKALTDITSGESPGCGINSFSSSHSFYRPPASAPGVERAPVCCRFV</sequence>
<reference evidence="1 2" key="1">
    <citation type="journal article" date="2016" name="Mol. Biol. Evol.">
        <title>Comparative Genomics of Early-Diverging Mushroom-Forming Fungi Provides Insights into the Origins of Lignocellulose Decay Capabilities.</title>
        <authorList>
            <person name="Nagy L.G."/>
            <person name="Riley R."/>
            <person name="Tritt A."/>
            <person name="Adam C."/>
            <person name="Daum C."/>
            <person name="Floudas D."/>
            <person name="Sun H."/>
            <person name="Yadav J.S."/>
            <person name="Pangilinan J."/>
            <person name="Larsson K.H."/>
            <person name="Matsuura K."/>
            <person name="Barry K."/>
            <person name="Labutti K."/>
            <person name="Kuo R."/>
            <person name="Ohm R.A."/>
            <person name="Bhattacharya S.S."/>
            <person name="Shirouzu T."/>
            <person name="Yoshinaga Y."/>
            <person name="Martin F.M."/>
            <person name="Grigoriev I.V."/>
            <person name="Hibbett D.S."/>
        </authorList>
    </citation>
    <scope>NUCLEOTIDE SEQUENCE [LARGE SCALE GENOMIC DNA]</scope>
    <source>
        <strain evidence="1 2">93-53</strain>
    </source>
</reference>
<protein>
    <submittedName>
        <fullName evidence="1">Uncharacterized protein</fullName>
    </submittedName>
</protein>
<dbReference type="InParanoid" id="A0A165DQ83"/>
<dbReference type="GeneID" id="63826177"/>
<accession>A0A165DQ83</accession>
<name>A0A165DQ83_9APHY</name>
<dbReference type="EMBL" id="KV427630">
    <property type="protein sequence ID" value="KZT05386.1"/>
    <property type="molecule type" value="Genomic_DNA"/>
</dbReference>
<proteinExistence type="predicted"/>
<keyword evidence="2" id="KW-1185">Reference proteome</keyword>
<dbReference type="Proteomes" id="UP000076871">
    <property type="component" value="Unassembled WGS sequence"/>
</dbReference>
<gene>
    <name evidence="1" type="ORF">LAESUDRAFT_727030</name>
</gene>
<dbReference type="AlphaFoldDB" id="A0A165DQ83"/>